<reference evidence="8" key="1">
    <citation type="submission" date="2024-05" db="EMBL/GenBank/DDBJ databases">
        <title>Herbiconiux sp. A18JL235.</title>
        <authorList>
            <person name="Zhang G."/>
        </authorList>
    </citation>
    <scope>NUCLEOTIDE SEQUENCE</scope>
    <source>
        <strain evidence="8">A18JL235</strain>
    </source>
</reference>
<feature type="transmembrane region" description="Helical" evidence="6">
    <location>
        <begin position="59"/>
        <end position="85"/>
    </location>
</feature>
<comment type="subcellular location">
    <subcellularLocation>
        <location evidence="1">Membrane</location>
        <topology evidence="1">Multi-pass membrane protein</topology>
    </subcellularLocation>
</comment>
<dbReference type="InterPro" id="IPR036249">
    <property type="entry name" value="Thioredoxin-like_sf"/>
</dbReference>
<feature type="domain" description="Methylamine utilisation protein MauE" evidence="7">
    <location>
        <begin position="4"/>
        <end position="132"/>
    </location>
</feature>
<dbReference type="SUPFAM" id="SSF52833">
    <property type="entry name" value="Thioredoxin-like"/>
    <property type="match status" value="1"/>
</dbReference>
<feature type="transmembrane region" description="Helical" evidence="6">
    <location>
        <begin position="152"/>
        <end position="170"/>
    </location>
</feature>
<evidence type="ECO:0000256" key="2">
    <source>
        <dbReference type="ARBA" id="ARBA00022692"/>
    </source>
</evidence>
<evidence type="ECO:0000313" key="8">
    <source>
        <dbReference type="EMBL" id="XDI06367.1"/>
    </source>
</evidence>
<dbReference type="Pfam" id="PF07291">
    <property type="entry name" value="MauE"/>
    <property type="match status" value="1"/>
</dbReference>
<dbReference type="GO" id="GO:0016020">
    <property type="term" value="C:membrane"/>
    <property type="evidence" value="ECO:0007669"/>
    <property type="project" value="UniProtKB-SubCell"/>
</dbReference>
<dbReference type="RefSeq" id="WP_368498749.1">
    <property type="nucleotide sequence ID" value="NZ_CP162511.1"/>
</dbReference>
<name>A0AB39BIC6_9MICO</name>
<gene>
    <name evidence="8" type="ORF">ABFY20_04520</name>
</gene>
<evidence type="ECO:0000256" key="6">
    <source>
        <dbReference type="SAM" id="Phobius"/>
    </source>
</evidence>
<feature type="transmembrane region" description="Helical" evidence="6">
    <location>
        <begin position="121"/>
        <end position="146"/>
    </location>
</feature>
<dbReference type="AlphaFoldDB" id="A0AB39BIC6"/>
<dbReference type="InterPro" id="IPR009908">
    <property type="entry name" value="Methylamine_util_MauE"/>
</dbReference>
<sequence length="346" mass="34714">MTTAVGTALALTLAVVFGWSGVAKLSTPGSTRRSLEEFGVPGRAAGWGAWALPLGECTIAIVLIVVPGPAFIVAGAASIALLVVFSVALARVVRAGEAVHCNCFGVASTAPVSWRSVVRNLALVVVAGGAVLLGGDAVAPTVAGFAPAQWTAFFATTTLVLAVVAVVAVATRARAGRASTAGEAQQGVLEQGPGRDGAEWPVPDLEVTDRGGRAVELATIASARPTLLVLLSADCTPCTTVAARLDGWADAVGASVGVAVLTSAEPRTFAERYPHLGAPVYYGSRSLMAAAQIAGLPAALLLTPARTVAAGPAQGSDEVAELLSAIGHVIGVNTDVLPVSHHEIAT</sequence>
<protein>
    <submittedName>
        <fullName evidence="8">MauE/DoxX family redox-associated membrane protein</fullName>
    </submittedName>
</protein>
<evidence type="ECO:0000256" key="3">
    <source>
        <dbReference type="ARBA" id="ARBA00022989"/>
    </source>
</evidence>
<keyword evidence="2 6" id="KW-0812">Transmembrane</keyword>
<proteinExistence type="predicted"/>
<evidence type="ECO:0000256" key="5">
    <source>
        <dbReference type="SAM" id="MobiDB-lite"/>
    </source>
</evidence>
<evidence type="ECO:0000259" key="7">
    <source>
        <dbReference type="Pfam" id="PF07291"/>
    </source>
</evidence>
<feature type="region of interest" description="Disordered" evidence="5">
    <location>
        <begin position="181"/>
        <end position="201"/>
    </location>
</feature>
<evidence type="ECO:0000256" key="1">
    <source>
        <dbReference type="ARBA" id="ARBA00004141"/>
    </source>
</evidence>
<organism evidence="8">
    <name type="scientific">Herbiconiux sp. A18JL235</name>
    <dbReference type="NCBI Taxonomy" id="3152363"/>
    <lineage>
        <taxon>Bacteria</taxon>
        <taxon>Bacillati</taxon>
        <taxon>Actinomycetota</taxon>
        <taxon>Actinomycetes</taxon>
        <taxon>Micrococcales</taxon>
        <taxon>Microbacteriaceae</taxon>
        <taxon>Herbiconiux</taxon>
    </lineage>
</organism>
<dbReference type="EMBL" id="CP162511">
    <property type="protein sequence ID" value="XDI06367.1"/>
    <property type="molecule type" value="Genomic_DNA"/>
</dbReference>
<dbReference type="Gene3D" id="3.40.30.10">
    <property type="entry name" value="Glutaredoxin"/>
    <property type="match status" value="1"/>
</dbReference>
<keyword evidence="4 6" id="KW-0472">Membrane</keyword>
<keyword evidence="3 6" id="KW-1133">Transmembrane helix</keyword>
<evidence type="ECO:0000256" key="4">
    <source>
        <dbReference type="ARBA" id="ARBA00023136"/>
    </source>
</evidence>
<accession>A0AB39BIC6</accession>
<dbReference type="GO" id="GO:0030416">
    <property type="term" value="P:methylamine metabolic process"/>
    <property type="evidence" value="ECO:0007669"/>
    <property type="project" value="InterPro"/>
</dbReference>